<dbReference type="EMBL" id="JACHJP010000001">
    <property type="protein sequence ID" value="MBB4913391.1"/>
    <property type="molecule type" value="Genomic_DNA"/>
</dbReference>
<sequence length="145" mass="15931">MKVTLLLADHVQVAEGKLFVSGGGWSFVGPGRLACGVGVIFHVPWDESGKRINFRVRLVTEAGEVVRREDPPNEDSPIEVAGEFEIGRPAYAQPGDDLYMPVAFNTQLQLKPGVYTWQVEVDGHTDEAWRSSFRVCEATPSGTDN</sequence>
<dbReference type="AlphaFoldDB" id="A0A7W7QHW2"/>
<name>A0A7W7QHW2_9ACTN</name>
<dbReference type="Pfam" id="PF22091">
    <property type="entry name" value="DUF6941"/>
    <property type="match status" value="1"/>
</dbReference>
<comment type="caution">
    <text evidence="1">The sequence shown here is derived from an EMBL/GenBank/DDBJ whole genome shotgun (WGS) entry which is preliminary data.</text>
</comment>
<accession>A0A7W7QHW2</accession>
<dbReference type="RefSeq" id="WP_184712175.1">
    <property type="nucleotide sequence ID" value="NZ_JACHJP010000001.1"/>
</dbReference>
<keyword evidence="2" id="KW-1185">Reference proteome</keyword>
<evidence type="ECO:0000313" key="2">
    <source>
        <dbReference type="Proteomes" id="UP000552644"/>
    </source>
</evidence>
<protein>
    <submittedName>
        <fullName evidence="1">Uncharacterized protein</fullName>
    </submittedName>
</protein>
<dbReference type="Proteomes" id="UP000552644">
    <property type="component" value="Unassembled WGS sequence"/>
</dbReference>
<reference evidence="1 2" key="1">
    <citation type="submission" date="2020-08" db="EMBL/GenBank/DDBJ databases">
        <title>Genomic Encyclopedia of Type Strains, Phase III (KMG-III): the genomes of soil and plant-associated and newly described type strains.</title>
        <authorList>
            <person name="Whitman W."/>
        </authorList>
    </citation>
    <scope>NUCLEOTIDE SEQUENCE [LARGE SCALE GENOMIC DNA]</scope>
    <source>
        <strain evidence="1 2">CECT 8840</strain>
    </source>
</reference>
<dbReference type="InterPro" id="IPR054221">
    <property type="entry name" value="DUF6941"/>
</dbReference>
<gene>
    <name evidence="1" type="ORF">FHS44_000463</name>
</gene>
<organism evidence="1 2">
    <name type="scientific">Streptosporangium saharense</name>
    <dbReference type="NCBI Taxonomy" id="1706840"/>
    <lineage>
        <taxon>Bacteria</taxon>
        <taxon>Bacillati</taxon>
        <taxon>Actinomycetota</taxon>
        <taxon>Actinomycetes</taxon>
        <taxon>Streptosporangiales</taxon>
        <taxon>Streptosporangiaceae</taxon>
        <taxon>Streptosporangium</taxon>
    </lineage>
</organism>
<proteinExistence type="predicted"/>
<evidence type="ECO:0000313" key="1">
    <source>
        <dbReference type="EMBL" id="MBB4913391.1"/>
    </source>
</evidence>